<dbReference type="NCBIfam" id="TIGR00691">
    <property type="entry name" value="spoT_relA"/>
    <property type="match status" value="1"/>
</dbReference>
<sequence>MAVKVTYQDKELLEVQAAFDGLMQSLEGKMDGEDEVLIRKAFEIASESHADQKRKSGELFIFHPIEVARICVDEMGLGPTAIMAALLHDTVEDTSVTLEDLEAVFGKKVSLLVDGLTKLAKSYQTDTPQAENFRKVLSTLLFDVRVVLIKMADRLHNMRTIKSMPREKQLKIAAETSYIYAPVAHRLGFYNLRTEFQDISLKVVEPDTYKEIAKKLNQTKTERDEYIEAFIDPLRSSIDGLNVPYRITGRPKSISSIYNKIKKKNVPFEEIYDLFAVRIIVDVPHELEKQTCWQIYSIVTDVHTPIPERLKDFISTPKSNGYESLHTTVIGPKGRYVEVQIRSERMDEVAERGFAAHWKYKGISNHNHFDPWLDSIREILEDKEKDAIEFINDFKNNLFSEEVFVYTPMGEVKVLPKGATALDFAFSIHTDIGYHCIAVKVNKKLVPMGYELQNGDQIHVTTSKNQKPTEDWLKLVVTPRARSRIKSAIKEEKKRIGELGKEALQRKLRNLKLDFEKNIDIVVEEAGYDTRADLYYDIAQDNISIPHIFKKIEVEDGEILEQESKEESKVHSPPLTKKSRKKRAEPVILLNDEPGEKFQYSFANCCNPVNGDKIFGFITTKEGIKIHRYNCPNAQHLLSNYGYRIMKADWANNMDKEFVADLKIVGIDQGVGVIQNLTKLISNKFNLNIRSFHIEGEEGYFEAKISLLVHNTHQLQLIMQSLKSMDGISNVSRIE</sequence>
<dbReference type="Gene3D" id="3.30.70.260">
    <property type="match status" value="1"/>
</dbReference>
<dbReference type="PANTHER" id="PTHR21262">
    <property type="entry name" value="GUANOSINE-3',5'-BIS DIPHOSPHATE 3'-PYROPHOSPHOHYDROLASE"/>
    <property type="match status" value="1"/>
</dbReference>
<dbReference type="RefSeq" id="WP_222581431.1">
    <property type="nucleotide sequence ID" value="NZ_JAHVHU010000019.1"/>
</dbReference>
<protein>
    <submittedName>
        <fullName evidence="4">RelA/SpoT family protein</fullName>
    </submittedName>
</protein>
<feature type="domain" description="TGS" evidence="3">
    <location>
        <begin position="401"/>
        <end position="462"/>
    </location>
</feature>
<dbReference type="GO" id="GO:0005886">
    <property type="term" value="C:plasma membrane"/>
    <property type="evidence" value="ECO:0007669"/>
    <property type="project" value="TreeGrafter"/>
</dbReference>
<evidence type="ECO:0000256" key="2">
    <source>
        <dbReference type="SAM" id="MobiDB-lite"/>
    </source>
</evidence>
<evidence type="ECO:0000259" key="3">
    <source>
        <dbReference type="PROSITE" id="PS51880"/>
    </source>
</evidence>
<dbReference type="AlphaFoldDB" id="A0A953LEF3"/>
<proteinExistence type="inferred from homology"/>
<dbReference type="CDD" id="cd05399">
    <property type="entry name" value="NT_Rel-Spo_like"/>
    <property type="match status" value="1"/>
</dbReference>
<dbReference type="SUPFAM" id="SSF81271">
    <property type="entry name" value="TGS-like"/>
    <property type="match status" value="1"/>
</dbReference>
<dbReference type="PROSITE" id="PS51880">
    <property type="entry name" value="TGS"/>
    <property type="match status" value="1"/>
</dbReference>
<evidence type="ECO:0000313" key="5">
    <source>
        <dbReference type="Proteomes" id="UP000753961"/>
    </source>
</evidence>
<dbReference type="Pfam" id="PF13328">
    <property type="entry name" value="HD_4"/>
    <property type="match status" value="1"/>
</dbReference>
<dbReference type="Pfam" id="PF19296">
    <property type="entry name" value="RelA_AH_RIS"/>
    <property type="match status" value="1"/>
</dbReference>
<dbReference type="InterPro" id="IPR012675">
    <property type="entry name" value="Beta-grasp_dom_sf"/>
</dbReference>
<reference evidence="4" key="1">
    <citation type="submission" date="2021-06" db="EMBL/GenBank/DDBJ databases">
        <title>44 bacteria genomes isolated from Dapeng, Shenzhen.</title>
        <authorList>
            <person name="Zheng W."/>
            <person name="Yu S."/>
            <person name="Huang Y."/>
        </authorList>
    </citation>
    <scope>NUCLEOTIDE SEQUENCE</scope>
    <source>
        <strain evidence="4">DP5N28-2</strain>
    </source>
</reference>
<dbReference type="InterPro" id="IPR004811">
    <property type="entry name" value="RelA/Spo_fam"/>
</dbReference>
<dbReference type="InterPro" id="IPR003607">
    <property type="entry name" value="HD/PDEase_dom"/>
</dbReference>
<dbReference type="GO" id="GO:0015969">
    <property type="term" value="P:guanosine tetraphosphate metabolic process"/>
    <property type="evidence" value="ECO:0007669"/>
    <property type="project" value="InterPro"/>
</dbReference>
<dbReference type="SMART" id="SM00471">
    <property type="entry name" value="HDc"/>
    <property type="match status" value="1"/>
</dbReference>
<dbReference type="SUPFAM" id="SSF81301">
    <property type="entry name" value="Nucleotidyltransferase"/>
    <property type="match status" value="1"/>
</dbReference>
<dbReference type="Gene3D" id="1.10.3210.10">
    <property type="entry name" value="Hypothetical protein af1432"/>
    <property type="match status" value="1"/>
</dbReference>
<name>A0A953LEF3_9BACT</name>
<feature type="region of interest" description="Disordered" evidence="2">
    <location>
        <begin position="561"/>
        <end position="582"/>
    </location>
</feature>
<evidence type="ECO:0000256" key="1">
    <source>
        <dbReference type="RuleBase" id="RU003847"/>
    </source>
</evidence>
<dbReference type="CDD" id="cd00077">
    <property type="entry name" value="HDc"/>
    <property type="match status" value="1"/>
</dbReference>
<dbReference type="InterPro" id="IPR012676">
    <property type="entry name" value="TGS-like"/>
</dbReference>
<dbReference type="Pfam" id="PF02824">
    <property type="entry name" value="TGS"/>
    <property type="match status" value="1"/>
</dbReference>
<dbReference type="Pfam" id="PF13291">
    <property type="entry name" value="ACT_4"/>
    <property type="match status" value="1"/>
</dbReference>
<comment type="function">
    <text evidence="1">In eubacteria ppGpp (guanosine 3'-diphosphate 5'-diphosphate) is a mediator of the stringent response that coordinates a variety of cellular activities in response to changes in nutritional abundance.</text>
</comment>
<dbReference type="FunFam" id="1.10.3210.10:FF:000001">
    <property type="entry name" value="GTP pyrophosphokinase RelA"/>
    <property type="match status" value="1"/>
</dbReference>
<dbReference type="CDD" id="cd01668">
    <property type="entry name" value="TGS_RSH"/>
    <property type="match status" value="1"/>
</dbReference>
<dbReference type="Gene3D" id="3.10.20.30">
    <property type="match status" value="1"/>
</dbReference>
<dbReference type="SUPFAM" id="SSF109604">
    <property type="entry name" value="HD-domain/PDEase-like"/>
    <property type="match status" value="1"/>
</dbReference>
<keyword evidence="5" id="KW-1185">Reference proteome</keyword>
<dbReference type="InterPro" id="IPR007685">
    <property type="entry name" value="RelA_SpoT"/>
</dbReference>
<evidence type="ECO:0000313" key="4">
    <source>
        <dbReference type="EMBL" id="MBY5959894.1"/>
    </source>
</evidence>
<dbReference type="EMBL" id="JAHVHU010000019">
    <property type="protein sequence ID" value="MBY5959894.1"/>
    <property type="molecule type" value="Genomic_DNA"/>
</dbReference>
<dbReference type="SMART" id="SM00954">
    <property type="entry name" value="RelA_SpoT"/>
    <property type="match status" value="1"/>
</dbReference>
<dbReference type="Pfam" id="PF04607">
    <property type="entry name" value="RelA_SpoT"/>
    <property type="match status" value="1"/>
</dbReference>
<gene>
    <name evidence="4" type="ORF">KUV50_17195</name>
</gene>
<dbReference type="FunFam" id="3.10.20.30:FF:000002">
    <property type="entry name" value="GTP pyrophosphokinase (RelA/SpoT)"/>
    <property type="match status" value="1"/>
</dbReference>
<dbReference type="Proteomes" id="UP000753961">
    <property type="component" value="Unassembled WGS sequence"/>
</dbReference>
<dbReference type="InterPro" id="IPR043519">
    <property type="entry name" value="NT_sf"/>
</dbReference>
<comment type="caution">
    <text evidence="4">The sequence shown here is derived from an EMBL/GenBank/DDBJ whole genome shotgun (WGS) entry which is preliminary data.</text>
</comment>
<accession>A0A953LEF3</accession>
<dbReference type="Gene3D" id="3.30.460.10">
    <property type="entry name" value="Beta Polymerase, domain 2"/>
    <property type="match status" value="1"/>
</dbReference>
<dbReference type="PANTHER" id="PTHR21262:SF31">
    <property type="entry name" value="GTP PYROPHOSPHOKINASE"/>
    <property type="match status" value="1"/>
</dbReference>
<organism evidence="4 5">
    <name type="scientific">Membranihabitans marinus</name>
    <dbReference type="NCBI Taxonomy" id="1227546"/>
    <lineage>
        <taxon>Bacteria</taxon>
        <taxon>Pseudomonadati</taxon>
        <taxon>Bacteroidota</taxon>
        <taxon>Saprospiria</taxon>
        <taxon>Saprospirales</taxon>
        <taxon>Saprospiraceae</taxon>
        <taxon>Membranihabitans</taxon>
    </lineage>
</organism>
<comment type="similarity">
    <text evidence="1">Belongs to the relA/spoT family.</text>
</comment>
<dbReference type="InterPro" id="IPR004095">
    <property type="entry name" value="TGS"/>
</dbReference>
<dbReference type="InterPro" id="IPR033655">
    <property type="entry name" value="TGS_RelA/SpoT"/>
</dbReference>
<dbReference type="InterPro" id="IPR045600">
    <property type="entry name" value="RelA/SpoT_AH_RIS"/>
</dbReference>
<dbReference type="InterPro" id="IPR002912">
    <property type="entry name" value="ACT_dom"/>
</dbReference>